<gene>
    <name evidence="1" type="ORF">VNO80_19727</name>
</gene>
<sequence>MIVVVTATEEAETTEYGEDCSCQGLLDRRIQPLTQESCSGKCVFLADMDVKDDSGSRTVSHKLLFFFSSSALIFDF</sequence>
<reference evidence="1 2" key="1">
    <citation type="submission" date="2024-01" db="EMBL/GenBank/DDBJ databases">
        <title>The genomes of 5 underutilized Papilionoideae crops provide insights into root nodulation and disease resistanc.</title>
        <authorList>
            <person name="Jiang F."/>
        </authorList>
    </citation>
    <scope>NUCLEOTIDE SEQUENCE [LARGE SCALE GENOMIC DNA]</scope>
    <source>
        <strain evidence="1">JINMINGXINNONG_FW02</strain>
        <tissue evidence="1">Leaves</tissue>
    </source>
</reference>
<name>A0AAN9MLH7_PHACN</name>
<keyword evidence="2" id="KW-1185">Reference proteome</keyword>
<organism evidence="1 2">
    <name type="scientific">Phaseolus coccineus</name>
    <name type="common">Scarlet runner bean</name>
    <name type="synonym">Phaseolus multiflorus</name>
    <dbReference type="NCBI Taxonomy" id="3886"/>
    <lineage>
        <taxon>Eukaryota</taxon>
        <taxon>Viridiplantae</taxon>
        <taxon>Streptophyta</taxon>
        <taxon>Embryophyta</taxon>
        <taxon>Tracheophyta</taxon>
        <taxon>Spermatophyta</taxon>
        <taxon>Magnoliopsida</taxon>
        <taxon>eudicotyledons</taxon>
        <taxon>Gunneridae</taxon>
        <taxon>Pentapetalae</taxon>
        <taxon>rosids</taxon>
        <taxon>fabids</taxon>
        <taxon>Fabales</taxon>
        <taxon>Fabaceae</taxon>
        <taxon>Papilionoideae</taxon>
        <taxon>50 kb inversion clade</taxon>
        <taxon>NPAAA clade</taxon>
        <taxon>indigoferoid/millettioid clade</taxon>
        <taxon>Phaseoleae</taxon>
        <taxon>Phaseolus</taxon>
    </lineage>
</organism>
<accession>A0AAN9MLH7</accession>
<dbReference type="EMBL" id="JAYMYR010000007">
    <property type="protein sequence ID" value="KAK7354268.1"/>
    <property type="molecule type" value="Genomic_DNA"/>
</dbReference>
<dbReference type="Proteomes" id="UP001374584">
    <property type="component" value="Unassembled WGS sequence"/>
</dbReference>
<protein>
    <submittedName>
        <fullName evidence="1">Uncharacterized protein</fullName>
    </submittedName>
</protein>
<evidence type="ECO:0000313" key="1">
    <source>
        <dbReference type="EMBL" id="KAK7354268.1"/>
    </source>
</evidence>
<comment type="caution">
    <text evidence="1">The sequence shown here is derived from an EMBL/GenBank/DDBJ whole genome shotgun (WGS) entry which is preliminary data.</text>
</comment>
<evidence type="ECO:0000313" key="2">
    <source>
        <dbReference type="Proteomes" id="UP001374584"/>
    </source>
</evidence>
<proteinExistence type="predicted"/>
<dbReference type="AlphaFoldDB" id="A0AAN9MLH7"/>